<name>A0AAD9G689_9STRA</name>
<dbReference type="AlphaFoldDB" id="A0AAD9G689"/>
<reference evidence="2" key="1">
    <citation type="submission" date="2023-08" db="EMBL/GenBank/DDBJ databases">
        <title>Reference Genome Resource for the Citrus Pathogen Phytophthora citrophthora.</title>
        <authorList>
            <person name="Moller H."/>
            <person name="Coetzee B."/>
            <person name="Rose L.J."/>
            <person name="Van Niekerk J.M."/>
        </authorList>
    </citation>
    <scope>NUCLEOTIDE SEQUENCE</scope>
    <source>
        <strain evidence="2">STE-U-9442</strain>
    </source>
</reference>
<dbReference type="Proteomes" id="UP001259832">
    <property type="component" value="Unassembled WGS sequence"/>
</dbReference>
<evidence type="ECO:0000256" key="1">
    <source>
        <dbReference type="SAM" id="Coils"/>
    </source>
</evidence>
<accession>A0AAD9G689</accession>
<evidence type="ECO:0000313" key="2">
    <source>
        <dbReference type="EMBL" id="KAK1932606.1"/>
    </source>
</evidence>
<dbReference type="EMBL" id="JASMQC010000029">
    <property type="protein sequence ID" value="KAK1932606.1"/>
    <property type="molecule type" value="Genomic_DNA"/>
</dbReference>
<feature type="coiled-coil region" evidence="1">
    <location>
        <begin position="150"/>
        <end position="177"/>
    </location>
</feature>
<gene>
    <name evidence="2" type="ORF">P3T76_012190</name>
</gene>
<protein>
    <submittedName>
        <fullName evidence="2">Uncharacterized protein</fullName>
    </submittedName>
</protein>
<evidence type="ECO:0000313" key="3">
    <source>
        <dbReference type="Proteomes" id="UP001259832"/>
    </source>
</evidence>
<keyword evidence="3" id="KW-1185">Reference proteome</keyword>
<comment type="caution">
    <text evidence="2">The sequence shown here is derived from an EMBL/GenBank/DDBJ whole genome shotgun (WGS) entry which is preliminary data.</text>
</comment>
<sequence>MLAQVERLSTYEKAMLFQFFDESDDLNDHILTPRADSLQGPELETLLADLSFRRQMASVLTEFDPENFAQRVFGTVSALFRVTEKLRRVQAELKVQVNLFEMPVDIKTFWINSKREFQLGITSRDQRITNLEVEKTEIIRNFREDTLKLLQEHDRDKRGLRTQAEDLRLQVEMEKSRRQTWNLNLLGRPLAQLT</sequence>
<organism evidence="2 3">
    <name type="scientific">Phytophthora citrophthora</name>
    <dbReference type="NCBI Taxonomy" id="4793"/>
    <lineage>
        <taxon>Eukaryota</taxon>
        <taxon>Sar</taxon>
        <taxon>Stramenopiles</taxon>
        <taxon>Oomycota</taxon>
        <taxon>Peronosporomycetes</taxon>
        <taxon>Peronosporales</taxon>
        <taxon>Peronosporaceae</taxon>
        <taxon>Phytophthora</taxon>
    </lineage>
</organism>
<keyword evidence="1" id="KW-0175">Coiled coil</keyword>
<proteinExistence type="predicted"/>